<reference evidence="1 3" key="2">
    <citation type="submission" date="2020-08" db="EMBL/GenBank/DDBJ databases">
        <title>Genomic Encyclopedia of Type Strains, Phase III (KMG-III): the genomes of soil and plant-associated and newly described type strains.</title>
        <authorList>
            <person name="Whitman W."/>
        </authorList>
    </citation>
    <scope>NUCLEOTIDE SEQUENCE [LARGE SCALE GENOMIC DNA]</scope>
    <source>
        <strain evidence="1 3">CECT 8088</strain>
    </source>
</reference>
<keyword evidence="3" id="KW-1185">Reference proteome</keyword>
<accession>A0A839V138</accession>
<dbReference type="AlphaFoldDB" id="A0A839V138"/>
<evidence type="ECO:0000313" key="2">
    <source>
        <dbReference type="EMBL" id="NVN29184.1"/>
    </source>
</evidence>
<protein>
    <submittedName>
        <fullName evidence="1">Uncharacterized protein</fullName>
    </submittedName>
</protein>
<dbReference type="EMBL" id="JABXXQ010000017">
    <property type="protein sequence ID" value="NVN29184.1"/>
    <property type="molecule type" value="Genomic_DNA"/>
</dbReference>
<sequence>MRNWFTKPSRGAQQSVVDIGKARHRHPAQHLTNLGITGQLPHWHMWLPENCGRLTHAGGNRLRFLDISQASMILKKRTDGVYSAGSDASEWRYTWKLEASTMLVHSAVRRCVPWARCITVPAVWKIGSEELYGLAMAQAPGVPPIVVVSMCMQPYEYLHNTAYHEIWHVAERLIRDDLIANLDAEMRRGFTYGSSKYIDSSIERRARAFASYAVSREMGLTYAAAPIDTTHGMFEYVYSGEFASEILSGSYDDVDEWMQAGRNDQDDEFWNPEY</sequence>
<dbReference type="RefSeq" id="WP_176621913.1">
    <property type="nucleotide sequence ID" value="NZ_JABXXQ010000017.1"/>
</dbReference>
<dbReference type="EMBL" id="JACHXV010000009">
    <property type="protein sequence ID" value="MBB3174545.1"/>
    <property type="molecule type" value="Genomic_DNA"/>
</dbReference>
<reference evidence="2 4" key="1">
    <citation type="submission" date="2020-06" db="EMBL/GenBank/DDBJ databases">
        <title>Description of novel acetic acid bacteria.</title>
        <authorList>
            <person name="Sombolestani A."/>
        </authorList>
    </citation>
    <scope>NUCLEOTIDE SEQUENCE [LARGE SCALE GENOMIC DNA]</scope>
    <source>
        <strain evidence="2 4">LMG 26838</strain>
    </source>
</reference>
<evidence type="ECO:0000313" key="4">
    <source>
        <dbReference type="Proteomes" id="UP000565205"/>
    </source>
</evidence>
<dbReference type="Proteomes" id="UP000557688">
    <property type="component" value="Unassembled WGS sequence"/>
</dbReference>
<comment type="caution">
    <text evidence="1">The sequence shown here is derived from an EMBL/GenBank/DDBJ whole genome shotgun (WGS) entry which is preliminary data.</text>
</comment>
<dbReference type="Proteomes" id="UP000565205">
    <property type="component" value="Unassembled WGS sequence"/>
</dbReference>
<organism evidence="1 3">
    <name type="scientific">Endobacter medicaginis</name>
    <dbReference type="NCBI Taxonomy" id="1181271"/>
    <lineage>
        <taxon>Bacteria</taxon>
        <taxon>Pseudomonadati</taxon>
        <taxon>Pseudomonadota</taxon>
        <taxon>Alphaproteobacteria</taxon>
        <taxon>Acetobacterales</taxon>
        <taxon>Acetobacteraceae</taxon>
        <taxon>Endobacter</taxon>
    </lineage>
</organism>
<evidence type="ECO:0000313" key="3">
    <source>
        <dbReference type="Proteomes" id="UP000557688"/>
    </source>
</evidence>
<name>A0A839V138_9PROT</name>
<evidence type="ECO:0000313" key="1">
    <source>
        <dbReference type="EMBL" id="MBB3174545.1"/>
    </source>
</evidence>
<gene>
    <name evidence="1" type="ORF">FHR90_002390</name>
    <name evidence="2" type="ORF">HUK83_02340</name>
</gene>
<proteinExistence type="predicted"/>